<name>A0AAU2GUV1_9ACTN</name>
<protein>
    <recommendedName>
        <fullName evidence="3">Secreted protein</fullName>
    </recommendedName>
</protein>
<reference evidence="2" key="1">
    <citation type="submission" date="2022-10" db="EMBL/GenBank/DDBJ databases">
        <title>The complete genomes of actinobacterial strains from the NBC collection.</title>
        <authorList>
            <person name="Joergensen T.S."/>
            <person name="Alvarez Arevalo M."/>
            <person name="Sterndorff E.B."/>
            <person name="Faurdal D."/>
            <person name="Vuksanovic O."/>
            <person name="Mourched A.-S."/>
            <person name="Charusanti P."/>
            <person name="Shaw S."/>
            <person name="Blin K."/>
            <person name="Weber T."/>
        </authorList>
    </citation>
    <scope>NUCLEOTIDE SEQUENCE</scope>
    <source>
        <strain evidence="2">NBC_00060</strain>
    </source>
</reference>
<feature type="chain" id="PRO_5043401563" description="Secreted protein" evidence="1">
    <location>
        <begin position="19"/>
        <end position="128"/>
    </location>
</feature>
<sequence length="128" mass="13680">MGLAAAALTLLPAGHANAASAPPSKYAVSYGQTYSKGTLTWYNRSVQLTGEQKSVSASSCRKTYIAAYRSDGGPKYTRLSERTTKPVCGKSIDISVNVPADTVGGADYVYICLEDTRNSLKCETFDRP</sequence>
<proteinExistence type="predicted"/>
<accession>A0AAU2GUV1</accession>
<gene>
    <name evidence="2" type="ORF">OHV25_02600</name>
</gene>
<dbReference type="AlphaFoldDB" id="A0AAU2GUV1"/>
<organism evidence="2">
    <name type="scientific">Streptomyces sp. NBC_00060</name>
    <dbReference type="NCBI Taxonomy" id="2975636"/>
    <lineage>
        <taxon>Bacteria</taxon>
        <taxon>Bacillati</taxon>
        <taxon>Actinomycetota</taxon>
        <taxon>Actinomycetes</taxon>
        <taxon>Kitasatosporales</taxon>
        <taxon>Streptomycetaceae</taxon>
        <taxon>Streptomyces</taxon>
    </lineage>
</organism>
<feature type="signal peptide" evidence="1">
    <location>
        <begin position="1"/>
        <end position="18"/>
    </location>
</feature>
<evidence type="ECO:0000313" key="2">
    <source>
        <dbReference type="EMBL" id="WTU38529.1"/>
    </source>
</evidence>
<evidence type="ECO:0000256" key="1">
    <source>
        <dbReference type="SAM" id="SignalP"/>
    </source>
</evidence>
<keyword evidence="1" id="KW-0732">Signal</keyword>
<evidence type="ECO:0008006" key="3">
    <source>
        <dbReference type="Google" id="ProtNLM"/>
    </source>
</evidence>
<dbReference type="EMBL" id="CP108253">
    <property type="protein sequence ID" value="WTU38529.1"/>
    <property type="molecule type" value="Genomic_DNA"/>
</dbReference>